<keyword evidence="3" id="KW-1185">Reference proteome</keyword>
<feature type="transmembrane region" description="Helical" evidence="1">
    <location>
        <begin position="64"/>
        <end position="85"/>
    </location>
</feature>
<organism evidence="2 3">
    <name type="scientific">Marinococcus halophilus</name>
    <dbReference type="NCBI Taxonomy" id="1371"/>
    <lineage>
        <taxon>Bacteria</taxon>
        <taxon>Bacillati</taxon>
        <taxon>Bacillota</taxon>
        <taxon>Bacilli</taxon>
        <taxon>Bacillales</taxon>
        <taxon>Bacillaceae</taxon>
        <taxon>Marinococcus</taxon>
    </lineage>
</organism>
<comment type="caution">
    <text evidence="2">The sequence shown here is derived from an EMBL/GenBank/DDBJ whole genome shotgun (WGS) entry which is preliminary data.</text>
</comment>
<dbReference type="Pfam" id="PF03596">
    <property type="entry name" value="Cad"/>
    <property type="match status" value="1"/>
</dbReference>
<dbReference type="STRING" id="1371.GCA_900166605_01143"/>
<protein>
    <recommendedName>
        <fullName evidence="4">Cadmium transporter</fullName>
    </recommendedName>
</protein>
<keyword evidence="1" id="KW-0812">Transmembrane</keyword>
<accession>A0A510Y9K2</accession>
<keyword evidence="1" id="KW-0472">Membrane</keyword>
<feature type="transmembrane region" description="Helical" evidence="1">
    <location>
        <begin position="106"/>
        <end position="133"/>
    </location>
</feature>
<keyword evidence="1" id="KW-1133">Transmembrane helix</keyword>
<evidence type="ECO:0008006" key="4">
    <source>
        <dbReference type="Google" id="ProtNLM"/>
    </source>
</evidence>
<dbReference type="AlphaFoldDB" id="A0A510Y9K2"/>
<evidence type="ECO:0000256" key="1">
    <source>
        <dbReference type="SAM" id="Phobius"/>
    </source>
</evidence>
<dbReference type="InterPro" id="IPR004676">
    <property type="entry name" value="Cd-R_transporter"/>
</dbReference>
<dbReference type="EMBL" id="BJUN01000027">
    <property type="protein sequence ID" value="GEK60060.1"/>
    <property type="molecule type" value="Genomic_DNA"/>
</dbReference>
<proteinExistence type="predicted"/>
<gene>
    <name evidence="2" type="ORF">MHA01_29650</name>
</gene>
<reference evidence="2 3" key="1">
    <citation type="submission" date="2019-07" db="EMBL/GenBank/DDBJ databases">
        <title>Whole genome shotgun sequence of Marinococcus halophilus NBRC 102359.</title>
        <authorList>
            <person name="Hosoyama A."/>
            <person name="Uohara A."/>
            <person name="Ohji S."/>
            <person name="Ichikawa N."/>
        </authorList>
    </citation>
    <scope>NUCLEOTIDE SEQUENCE [LARGE SCALE GENOMIC DNA]</scope>
    <source>
        <strain evidence="2 3">NBRC 102359</strain>
    </source>
</reference>
<name>A0A510Y9K2_MARHA</name>
<evidence type="ECO:0000313" key="2">
    <source>
        <dbReference type="EMBL" id="GEK60060.1"/>
    </source>
</evidence>
<evidence type="ECO:0000313" key="3">
    <source>
        <dbReference type="Proteomes" id="UP000321051"/>
    </source>
</evidence>
<dbReference type="Proteomes" id="UP000321051">
    <property type="component" value="Unassembled WGS sequence"/>
</dbReference>
<sequence length="135" mass="14569">MLGLLGLIPLYLGIKIALMGDEDDGDQQLHQHQRTNLSTTVALVVIASCGADNIGLFVPYFVSISASALMTTLVTFAVWILILVFSAQQLSRLPGVSTAIEYVGRWVVAVIYIGLGFYVLILQGTVAVVWSWITG</sequence>